<evidence type="ECO:0000313" key="2">
    <source>
        <dbReference type="EMBL" id="AIA93946.1"/>
    </source>
</evidence>
<name>A0A060CMB1_9NOSO</name>
<dbReference type="EMBL" id="KF126598">
    <property type="protein sequence ID" value="AIA93946.1"/>
    <property type="molecule type" value="Genomic_DNA"/>
</dbReference>
<dbReference type="PANTHER" id="PTHR43685">
    <property type="entry name" value="GLYCOSYLTRANSFERASE"/>
    <property type="match status" value="1"/>
</dbReference>
<dbReference type="InterPro" id="IPR050834">
    <property type="entry name" value="Glycosyltransf_2"/>
</dbReference>
<dbReference type="Pfam" id="PF00535">
    <property type="entry name" value="Glycos_transf_2"/>
    <property type="match status" value="1"/>
</dbReference>
<evidence type="ECO:0000259" key="1">
    <source>
        <dbReference type="Pfam" id="PF00535"/>
    </source>
</evidence>
<accession>A0A060CMB1</accession>
<organism evidence="2">
    <name type="scientific">uncultured Nostoc sp</name>
    <dbReference type="NCBI Taxonomy" id="340711"/>
    <lineage>
        <taxon>Bacteria</taxon>
        <taxon>Bacillati</taxon>
        <taxon>Cyanobacteriota</taxon>
        <taxon>Cyanophyceae</taxon>
        <taxon>Nostocales</taxon>
        <taxon>Nostocaceae</taxon>
        <taxon>Nostoc</taxon>
        <taxon>environmental samples</taxon>
    </lineage>
</organism>
<dbReference type="Gene3D" id="3.90.550.10">
    <property type="entry name" value="Spore Coat Polysaccharide Biosynthesis Protein SpsA, Chain A"/>
    <property type="match status" value="1"/>
</dbReference>
<dbReference type="InterPro" id="IPR029044">
    <property type="entry name" value="Nucleotide-diphossugar_trans"/>
</dbReference>
<dbReference type="PANTHER" id="PTHR43685:SF2">
    <property type="entry name" value="GLYCOSYLTRANSFERASE 2-LIKE DOMAIN-CONTAINING PROTEIN"/>
    <property type="match status" value="1"/>
</dbReference>
<dbReference type="InterPro" id="IPR001173">
    <property type="entry name" value="Glyco_trans_2-like"/>
</dbReference>
<proteinExistence type="predicted"/>
<feature type="domain" description="Glycosyltransferase 2-like" evidence="1">
    <location>
        <begin position="2"/>
        <end position="89"/>
    </location>
</feature>
<sequence length="92" mass="10087">MASLIALTYPNVEIIVGDNNSTDHTQQIISQFPTVKYIQETRQGVAFVRKSLLAACSDDSKYVGFIDDDESVAPTWVQDMMQGFSDPSVAVA</sequence>
<feature type="non-terminal residue" evidence="2">
    <location>
        <position position="92"/>
    </location>
</feature>
<protein>
    <submittedName>
        <fullName evidence="2">Glycos_transf_2</fullName>
    </submittedName>
</protein>
<dbReference type="AlphaFoldDB" id="A0A060CMB1"/>
<dbReference type="CDD" id="cd00761">
    <property type="entry name" value="Glyco_tranf_GTA_type"/>
    <property type="match status" value="1"/>
</dbReference>
<dbReference type="SUPFAM" id="SSF53448">
    <property type="entry name" value="Nucleotide-diphospho-sugar transferases"/>
    <property type="match status" value="1"/>
</dbReference>
<reference evidence="2" key="1">
    <citation type="journal article" date="2013" name="Environ. Microbiol.">
        <title>Seasonally variable intestinal metagenomes of the red palm weevil (Rhynchophorus ferrugineus).</title>
        <authorList>
            <person name="Jia S."/>
            <person name="Zhang X."/>
            <person name="Zhang G."/>
            <person name="Yin A."/>
            <person name="Zhang S."/>
            <person name="Li F."/>
            <person name="Wang L."/>
            <person name="Zhao D."/>
            <person name="Yun Q."/>
            <person name="Tala"/>
            <person name="Wang J."/>
            <person name="Sun G."/>
            <person name="Baabdullah M."/>
            <person name="Yu X."/>
            <person name="Hu S."/>
            <person name="Al-Mssallem I.S."/>
            <person name="Yu J."/>
        </authorList>
    </citation>
    <scope>NUCLEOTIDE SEQUENCE</scope>
</reference>